<keyword evidence="3 6" id="KW-0812">Transmembrane</keyword>
<organism evidence="7 8">
    <name type="scientific">Neolecta irregularis (strain DAH-3)</name>
    <dbReference type="NCBI Taxonomy" id="1198029"/>
    <lineage>
        <taxon>Eukaryota</taxon>
        <taxon>Fungi</taxon>
        <taxon>Dikarya</taxon>
        <taxon>Ascomycota</taxon>
        <taxon>Taphrinomycotina</taxon>
        <taxon>Neolectales</taxon>
        <taxon>Neolectaceae</taxon>
        <taxon>Neolecta</taxon>
    </lineage>
</organism>
<evidence type="ECO:0000256" key="1">
    <source>
        <dbReference type="ARBA" id="ARBA00004141"/>
    </source>
</evidence>
<evidence type="ECO:0000313" key="8">
    <source>
        <dbReference type="Proteomes" id="UP000186594"/>
    </source>
</evidence>
<accession>A0A1U7LQW8</accession>
<feature type="transmembrane region" description="Helical" evidence="6">
    <location>
        <begin position="21"/>
        <end position="43"/>
    </location>
</feature>
<feature type="transmembrane region" description="Helical" evidence="6">
    <location>
        <begin position="330"/>
        <end position="349"/>
    </location>
</feature>
<dbReference type="InterPro" id="IPR051584">
    <property type="entry name" value="GPCR-associated_LMBR1"/>
</dbReference>
<proteinExistence type="inferred from homology"/>
<keyword evidence="5 6" id="KW-0472">Membrane</keyword>
<dbReference type="AlphaFoldDB" id="A0A1U7LQW8"/>
<comment type="similarity">
    <text evidence="2">Belongs to the LIMR family.</text>
</comment>
<evidence type="ECO:0000313" key="7">
    <source>
        <dbReference type="EMBL" id="OLL25055.1"/>
    </source>
</evidence>
<dbReference type="OMA" id="IYNQCIH"/>
<dbReference type="InterPro" id="IPR006876">
    <property type="entry name" value="LMBR1-like_membr_prot"/>
</dbReference>
<feature type="non-terminal residue" evidence="7">
    <location>
        <position position="1"/>
    </location>
</feature>
<dbReference type="OrthoDB" id="203099at2759"/>
<feature type="transmembrane region" description="Helical" evidence="6">
    <location>
        <begin position="370"/>
        <end position="392"/>
    </location>
</feature>
<evidence type="ECO:0000256" key="4">
    <source>
        <dbReference type="ARBA" id="ARBA00022989"/>
    </source>
</evidence>
<dbReference type="Pfam" id="PF04791">
    <property type="entry name" value="LMBR1"/>
    <property type="match status" value="1"/>
</dbReference>
<keyword evidence="8" id="KW-1185">Reference proteome</keyword>
<evidence type="ECO:0000256" key="5">
    <source>
        <dbReference type="ARBA" id="ARBA00023136"/>
    </source>
</evidence>
<evidence type="ECO:0000256" key="3">
    <source>
        <dbReference type="ARBA" id="ARBA00022692"/>
    </source>
</evidence>
<keyword evidence="4 6" id="KW-1133">Transmembrane helix</keyword>
<dbReference type="STRING" id="1198029.A0A1U7LQW8"/>
<sequence>LVGCLVAGLLSFYSRPRSLPAYVPAAVFIGWFIPFSVVLLFPFDLASTSSTKNQRPLFFIPENVLVVVWRTTWWTCAVFTWFVFPNMQNYVDSGHRAPWKRLKSALLTNLRNQIIGLVISSSVLVYILASTKVSSAAAIKSTIIALANSWGLVIVIMLMGHGLVNIPRRLWYSASRQYQLRDLERRAVIVWDAKEEASETLAEVGAEVSALEHKVFGEHKAWVKELIAMCPSAQEHRGSNRSPIPLDRVDDEYLASLTRRVRSAARKKERYTSEWGSLIRVATFIQDVMDAGTSSKGELVIRFNTARSGLFSPRAAYHFYVNVVPLAKRVTAVLLGMLSAIIVFSEIFINAKHPLISIVGIVVRGAGPKWALVELISVAILTYMAVCTYTTLLRLQVFNLFALVPNHHTDPPSLIFFASYLCRLT</sequence>
<evidence type="ECO:0000256" key="6">
    <source>
        <dbReference type="SAM" id="Phobius"/>
    </source>
</evidence>
<feature type="transmembrane region" description="Helical" evidence="6">
    <location>
        <begin position="110"/>
        <end position="129"/>
    </location>
</feature>
<feature type="transmembrane region" description="Helical" evidence="6">
    <location>
        <begin position="64"/>
        <end position="84"/>
    </location>
</feature>
<dbReference type="PANTHER" id="PTHR21355:SF0">
    <property type="entry name" value="G-PROTEIN COUPLED RECEPTOR-ASSOCIATED PROTEIN LMBRD2"/>
    <property type="match status" value="1"/>
</dbReference>
<dbReference type="PANTHER" id="PTHR21355">
    <property type="entry name" value="G-PROTEIN COUPLED RECEPTOR-ASSOCIATED PROTEIN LMBRD2"/>
    <property type="match status" value="1"/>
</dbReference>
<gene>
    <name evidence="7" type="ORF">NEOLI_002568</name>
</gene>
<dbReference type="Proteomes" id="UP000186594">
    <property type="component" value="Unassembled WGS sequence"/>
</dbReference>
<comment type="caution">
    <text evidence="7">The sequence shown here is derived from an EMBL/GenBank/DDBJ whole genome shotgun (WGS) entry which is preliminary data.</text>
</comment>
<name>A0A1U7LQW8_NEOID</name>
<comment type="subcellular location">
    <subcellularLocation>
        <location evidence="1">Membrane</location>
        <topology evidence="1">Multi-pass membrane protein</topology>
    </subcellularLocation>
</comment>
<evidence type="ECO:0000256" key="2">
    <source>
        <dbReference type="ARBA" id="ARBA00010487"/>
    </source>
</evidence>
<feature type="transmembrane region" description="Helical" evidence="6">
    <location>
        <begin position="141"/>
        <end position="164"/>
    </location>
</feature>
<dbReference type="EMBL" id="LXFE01000511">
    <property type="protein sequence ID" value="OLL25055.1"/>
    <property type="molecule type" value="Genomic_DNA"/>
</dbReference>
<reference evidence="7 8" key="1">
    <citation type="submission" date="2016-04" db="EMBL/GenBank/DDBJ databases">
        <title>Evolutionary innovation and constraint leading to complex multicellularity in the Ascomycota.</title>
        <authorList>
            <person name="Cisse O."/>
            <person name="Nguyen A."/>
            <person name="Hewitt D.A."/>
            <person name="Jedd G."/>
            <person name="Stajich J.E."/>
        </authorList>
    </citation>
    <scope>NUCLEOTIDE SEQUENCE [LARGE SCALE GENOMIC DNA]</scope>
    <source>
        <strain evidence="7 8">DAH-3</strain>
    </source>
</reference>
<protein>
    <submittedName>
        <fullName evidence="7">LMBR1 domain-containing protein 2</fullName>
    </submittedName>
</protein>
<dbReference type="GO" id="GO:0016020">
    <property type="term" value="C:membrane"/>
    <property type="evidence" value="ECO:0007669"/>
    <property type="project" value="UniProtKB-SubCell"/>
</dbReference>